<dbReference type="EMBL" id="LR536450">
    <property type="protein sequence ID" value="VFU11068.1"/>
    <property type="molecule type" value="Genomic_DNA"/>
</dbReference>
<name>A0A4U8Z650_METTU</name>
<dbReference type="KEGG" id="mtun:MTUNDRAET4_4187"/>
<dbReference type="Proteomes" id="UP000294360">
    <property type="component" value="Chromosome"/>
</dbReference>
<organism evidence="1 2">
    <name type="scientific">Methylocella tundrae</name>
    <dbReference type="NCBI Taxonomy" id="227605"/>
    <lineage>
        <taxon>Bacteria</taxon>
        <taxon>Pseudomonadati</taxon>
        <taxon>Pseudomonadota</taxon>
        <taxon>Alphaproteobacteria</taxon>
        <taxon>Hyphomicrobiales</taxon>
        <taxon>Beijerinckiaceae</taxon>
        <taxon>Methylocella</taxon>
    </lineage>
</organism>
<proteinExistence type="predicted"/>
<evidence type="ECO:0000313" key="2">
    <source>
        <dbReference type="Proteomes" id="UP000294360"/>
    </source>
</evidence>
<sequence>MLRRRDTRWPARFSALTGADGAISMKEIVHHIEDDHVAEQFARLPRPLVEPVGESISRSDRFDLIDKDMLKFLNLERFLIDRMTPFDRKAL</sequence>
<evidence type="ECO:0000313" key="1">
    <source>
        <dbReference type="EMBL" id="VFU11068.1"/>
    </source>
</evidence>
<protein>
    <submittedName>
        <fullName evidence="1">Uncharacterized protein</fullName>
    </submittedName>
</protein>
<dbReference type="AlphaFoldDB" id="A0A4U8Z650"/>
<accession>A0A4U8Z650</accession>
<reference evidence="1 2" key="1">
    <citation type="submission" date="2019-03" db="EMBL/GenBank/DDBJ databases">
        <authorList>
            <person name="Kox A.R. M."/>
        </authorList>
    </citation>
    <scope>NUCLEOTIDE SEQUENCE [LARGE SCALE GENOMIC DNA]</scope>
    <source>
        <strain evidence="1">MTUNDRAET4 annotated genome</strain>
    </source>
</reference>
<gene>
    <name evidence="1" type="ORF">MTUNDRAET4_4187</name>
</gene>